<accession>A0A7W9BMA2</accession>
<evidence type="ECO:0000313" key="2">
    <source>
        <dbReference type="Proteomes" id="UP000535415"/>
    </source>
</evidence>
<dbReference type="InterPro" id="IPR018666">
    <property type="entry name" value="DUF2125"/>
</dbReference>
<evidence type="ECO:0000313" key="1">
    <source>
        <dbReference type="EMBL" id="MBB5723147.1"/>
    </source>
</evidence>
<dbReference type="AlphaFoldDB" id="A0A7W9BMA2"/>
<reference evidence="1 2" key="1">
    <citation type="submission" date="2020-08" db="EMBL/GenBank/DDBJ databases">
        <title>Genomic Encyclopedia of Type Strains, Phase IV (KMG-IV): sequencing the most valuable type-strain genomes for metagenomic binning, comparative biology and taxonomic classification.</title>
        <authorList>
            <person name="Goeker M."/>
        </authorList>
    </citation>
    <scope>NUCLEOTIDE SEQUENCE [LARGE SCALE GENOMIC DNA]</scope>
    <source>
        <strain evidence="1 2">DSM 101064</strain>
    </source>
</reference>
<keyword evidence="2" id="KW-1185">Reference proteome</keyword>
<gene>
    <name evidence="1" type="ORF">FHS72_002784</name>
</gene>
<sequence length="330" mass="35311">MKRLTYFVAILALIYSGYWAVGSYALKNTVQNQLTTLENNGWLVDYSALNTRGFPSRFDTTATDLNITAPDQSISYMTDIVQVLALSYRPNHAIIAFAPEQSLILDGLPIEIASDGLRASVGVNANTSLSLDAVTAEAKSLQFNLEQGTISSLNDALFAMRESSAAPNTYDTYFTSSDIAWPALILGQLPADNRLPETVDAATIDAAITLDRPIDRLTLSAWQTDPANLRGVDLRSLSITWGPFVITGNGSFTINEAGTPDGTITLTANDWKGILAAAQSLGVISEQYQFMAQSIGETLSQGDDTLVLPITVANGNLSIGPLPLGPAPKF</sequence>
<evidence type="ECO:0008006" key="3">
    <source>
        <dbReference type="Google" id="ProtNLM"/>
    </source>
</evidence>
<name>A0A7W9BMA2_9RHOB</name>
<organism evidence="1 2">
    <name type="scientific">Yoonia ponticola</name>
    <dbReference type="NCBI Taxonomy" id="1524255"/>
    <lineage>
        <taxon>Bacteria</taxon>
        <taxon>Pseudomonadati</taxon>
        <taxon>Pseudomonadota</taxon>
        <taxon>Alphaproteobacteria</taxon>
        <taxon>Rhodobacterales</taxon>
        <taxon>Paracoccaceae</taxon>
        <taxon>Yoonia</taxon>
    </lineage>
</organism>
<dbReference type="Proteomes" id="UP000535415">
    <property type="component" value="Unassembled WGS sequence"/>
</dbReference>
<dbReference type="EMBL" id="JACIJM010000008">
    <property type="protein sequence ID" value="MBB5723147.1"/>
    <property type="molecule type" value="Genomic_DNA"/>
</dbReference>
<dbReference type="RefSeq" id="WP_183530089.1">
    <property type="nucleotide sequence ID" value="NZ_JACIJM010000008.1"/>
</dbReference>
<comment type="caution">
    <text evidence="1">The sequence shown here is derived from an EMBL/GenBank/DDBJ whole genome shotgun (WGS) entry which is preliminary data.</text>
</comment>
<proteinExistence type="predicted"/>
<protein>
    <recommendedName>
        <fullName evidence="3">DUF2125 domain-containing protein</fullName>
    </recommendedName>
</protein>
<dbReference type="Pfam" id="PF09898">
    <property type="entry name" value="DUF2125"/>
    <property type="match status" value="1"/>
</dbReference>